<keyword evidence="2" id="KW-1185">Reference proteome</keyword>
<sequence length="169" mass="18270">MSIEPRRPDMPAEVEVVAERRTIVTALPLKKAARQRLAELLDARVVDVRDPVDHVDLVLTPSCSPQLIGALSDKYDGARVVVVELDDWEFGVELGGPVKRILRSGASAYVLADSIDELASKISTPSAEDDRADAAEVHELAAGATVDEVIAAFLRESVEYSARVHTPDS</sequence>
<dbReference type="EMBL" id="AP012057">
    <property type="protein sequence ID" value="BAN01981.1"/>
    <property type="molecule type" value="Genomic_DNA"/>
</dbReference>
<evidence type="ECO:0000313" key="1">
    <source>
        <dbReference type="EMBL" id="BAN01981.1"/>
    </source>
</evidence>
<dbReference type="KEGG" id="aym:YM304_16670"/>
<proteinExistence type="predicted"/>
<dbReference type="OrthoDB" id="3823529at2"/>
<evidence type="ECO:0000313" key="2">
    <source>
        <dbReference type="Proteomes" id="UP000011863"/>
    </source>
</evidence>
<reference evidence="1 2" key="1">
    <citation type="journal article" date="2013" name="Int. J. Syst. Evol. Microbiol.">
        <title>Ilumatobacter nonamiense sp. nov. and Ilumatobacter coccineum sp. nov., isolated from seashore sand.</title>
        <authorList>
            <person name="Matsumoto A."/>
            <person name="Kasai H."/>
            <person name="Matsuo Y."/>
            <person name="Shizuri Y."/>
            <person name="Ichikawa N."/>
            <person name="Fujita N."/>
            <person name="Omura S."/>
            <person name="Takahashi Y."/>
        </authorList>
    </citation>
    <scope>NUCLEOTIDE SEQUENCE [LARGE SCALE GENOMIC DNA]</scope>
    <source>
        <strain evidence="2">NBRC 103263 / KCTC 29153 / YM16-304</strain>
    </source>
</reference>
<accession>A0A6C7E635</accession>
<organism evidence="1 2">
    <name type="scientific">Ilumatobacter coccineus (strain NBRC 103263 / KCTC 29153 / YM16-304)</name>
    <dbReference type="NCBI Taxonomy" id="1313172"/>
    <lineage>
        <taxon>Bacteria</taxon>
        <taxon>Bacillati</taxon>
        <taxon>Actinomycetota</taxon>
        <taxon>Acidimicrobiia</taxon>
        <taxon>Acidimicrobiales</taxon>
        <taxon>Ilumatobacteraceae</taxon>
        <taxon>Ilumatobacter</taxon>
    </lineage>
</organism>
<dbReference type="AlphaFoldDB" id="A0A6C7E635"/>
<dbReference type="Proteomes" id="UP000011863">
    <property type="component" value="Chromosome"/>
</dbReference>
<protein>
    <submittedName>
        <fullName evidence="1">Uncharacterized protein</fullName>
    </submittedName>
</protein>
<name>A0A6C7E635_ILUCY</name>
<gene>
    <name evidence="1" type="ORF">YM304_16670</name>
</gene>
<dbReference type="RefSeq" id="WP_015441228.1">
    <property type="nucleotide sequence ID" value="NC_020520.1"/>
</dbReference>